<name>A0A9D3N8E0_9TELE</name>
<sequence>MVEQRREDKGPKLSWEATHEGKSELRHVRWLDESAVRLHLTMQALLRSSSCPYSVNGIDEAVRGAARLRLRRLPLHMHNKERSGKREVAGGRAGEEAGLTVSLGPQRTFWMVVWYGYSASLECVLPKEKEHLPESLKELPEAREEGDC</sequence>
<proteinExistence type="predicted"/>
<protein>
    <submittedName>
        <fullName evidence="1">Uncharacterized protein</fullName>
    </submittedName>
</protein>
<reference evidence="1 2" key="1">
    <citation type="submission" date="2021-06" db="EMBL/GenBank/DDBJ databases">
        <title>Chromosome-level genome assembly of the red-tail catfish (Hemibagrus wyckioides).</title>
        <authorList>
            <person name="Shao F."/>
        </authorList>
    </citation>
    <scope>NUCLEOTIDE SEQUENCE [LARGE SCALE GENOMIC DNA]</scope>
    <source>
        <strain evidence="1">EC202008001</strain>
        <tissue evidence="1">Blood</tissue>
    </source>
</reference>
<accession>A0A9D3N8E0</accession>
<organism evidence="1 2">
    <name type="scientific">Hemibagrus wyckioides</name>
    <dbReference type="NCBI Taxonomy" id="337641"/>
    <lineage>
        <taxon>Eukaryota</taxon>
        <taxon>Metazoa</taxon>
        <taxon>Chordata</taxon>
        <taxon>Craniata</taxon>
        <taxon>Vertebrata</taxon>
        <taxon>Euteleostomi</taxon>
        <taxon>Actinopterygii</taxon>
        <taxon>Neopterygii</taxon>
        <taxon>Teleostei</taxon>
        <taxon>Ostariophysi</taxon>
        <taxon>Siluriformes</taxon>
        <taxon>Bagridae</taxon>
        <taxon>Hemibagrus</taxon>
    </lineage>
</organism>
<gene>
    <name evidence="1" type="ORF">KOW79_019951</name>
</gene>
<evidence type="ECO:0000313" key="1">
    <source>
        <dbReference type="EMBL" id="KAG7316410.1"/>
    </source>
</evidence>
<evidence type="ECO:0000313" key="2">
    <source>
        <dbReference type="Proteomes" id="UP000824219"/>
    </source>
</evidence>
<dbReference type="AlphaFoldDB" id="A0A9D3N8E0"/>
<comment type="caution">
    <text evidence="1">The sequence shown here is derived from an EMBL/GenBank/DDBJ whole genome shotgun (WGS) entry which is preliminary data.</text>
</comment>
<dbReference type="EMBL" id="JAHKSW010000025">
    <property type="protein sequence ID" value="KAG7316410.1"/>
    <property type="molecule type" value="Genomic_DNA"/>
</dbReference>
<dbReference type="Proteomes" id="UP000824219">
    <property type="component" value="Linkage Group LG25"/>
</dbReference>
<keyword evidence="2" id="KW-1185">Reference proteome</keyword>